<proteinExistence type="inferred from homology"/>
<dbReference type="InterPro" id="IPR036388">
    <property type="entry name" value="WH-like_DNA-bd_sf"/>
</dbReference>
<protein>
    <submittedName>
        <fullName evidence="6">DNA-binding transcriptional LysR family regulator</fullName>
    </submittedName>
</protein>
<evidence type="ECO:0000313" key="7">
    <source>
        <dbReference type="Proteomes" id="UP001519292"/>
    </source>
</evidence>
<evidence type="ECO:0000256" key="1">
    <source>
        <dbReference type="ARBA" id="ARBA00009437"/>
    </source>
</evidence>
<dbReference type="PROSITE" id="PS50931">
    <property type="entry name" value="HTH_LYSR"/>
    <property type="match status" value="1"/>
</dbReference>
<dbReference type="CDD" id="cd05466">
    <property type="entry name" value="PBP2_LTTR_substrate"/>
    <property type="match status" value="1"/>
</dbReference>
<dbReference type="Pfam" id="PF03466">
    <property type="entry name" value="LysR_substrate"/>
    <property type="match status" value="1"/>
</dbReference>
<comment type="caution">
    <text evidence="6">The sequence shown here is derived from an EMBL/GenBank/DDBJ whole genome shotgun (WGS) entry which is preliminary data.</text>
</comment>
<sequence>MMNLQHLIYFCELVKNPHMPSVAEQQQVSQSTLSYAISKLEDELGVPLFEKRGRHLALSIYGKLFYQYALTAVNSLKVGKNKVIDLSLGQVAKLRLGIGNIIDGDFVTGLITEFHKIFNKNKVTFDINHGTAIDLLKAVKDDQIQLAIVPMVNEDLKVSELKSIPLFKRHFTVALPSDHPLTSQNIITLKDLIAYPVIGFSDLSGIRPRLDQLWKENQLTVHYTAEADDIRTILDLVRASNSVALVPKLENQPTDGLEYRDLLEDETYTISLVEKKQEFTPRTVQLFEDCVREYCNERRI</sequence>
<keyword evidence="7" id="KW-1185">Reference proteome</keyword>
<gene>
    <name evidence="6" type="ORF">J2Z60_001188</name>
</gene>
<feature type="domain" description="HTH lysR-type" evidence="5">
    <location>
        <begin position="2"/>
        <end position="59"/>
    </location>
</feature>
<keyword evidence="3 6" id="KW-0238">DNA-binding</keyword>
<name>A0ABS4MEA0_9LACO</name>
<dbReference type="Proteomes" id="UP001519292">
    <property type="component" value="Unassembled WGS sequence"/>
</dbReference>
<dbReference type="GO" id="GO:0003677">
    <property type="term" value="F:DNA binding"/>
    <property type="evidence" value="ECO:0007669"/>
    <property type="project" value="UniProtKB-KW"/>
</dbReference>
<dbReference type="InterPro" id="IPR036390">
    <property type="entry name" value="WH_DNA-bd_sf"/>
</dbReference>
<dbReference type="Pfam" id="PF00126">
    <property type="entry name" value="HTH_1"/>
    <property type="match status" value="1"/>
</dbReference>
<dbReference type="EMBL" id="JAGGLU010000005">
    <property type="protein sequence ID" value="MBP2058013.1"/>
    <property type="molecule type" value="Genomic_DNA"/>
</dbReference>
<dbReference type="PANTHER" id="PTHR30419">
    <property type="entry name" value="HTH-TYPE TRANSCRIPTIONAL REGULATOR YBHD"/>
    <property type="match status" value="1"/>
</dbReference>
<dbReference type="InterPro" id="IPR000847">
    <property type="entry name" value="LysR_HTH_N"/>
</dbReference>
<dbReference type="Gene3D" id="3.40.190.290">
    <property type="match status" value="1"/>
</dbReference>
<keyword evidence="2" id="KW-0805">Transcription regulation</keyword>
<dbReference type="InterPro" id="IPR005119">
    <property type="entry name" value="LysR_subst-bd"/>
</dbReference>
<reference evidence="6 7" key="1">
    <citation type="submission" date="2021-03" db="EMBL/GenBank/DDBJ databases">
        <title>Genomic Encyclopedia of Type Strains, Phase IV (KMG-IV): sequencing the most valuable type-strain genomes for metagenomic binning, comparative biology and taxonomic classification.</title>
        <authorList>
            <person name="Goeker M."/>
        </authorList>
    </citation>
    <scope>NUCLEOTIDE SEQUENCE [LARGE SCALE GENOMIC DNA]</scope>
    <source>
        <strain evidence="6 7">DSM 101872</strain>
    </source>
</reference>
<dbReference type="InterPro" id="IPR050950">
    <property type="entry name" value="HTH-type_LysR_regulators"/>
</dbReference>
<organism evidence="6 7">
    <name type="scientific">Lactobacillus colini</name>
    <dbReference type="NCBI Taxonomy" id="1819254"/>
    <lineage>
        <taxon>Bacteria</taxon>
        <taxon>Bacillati</taxon>
        <taxon>Bacillota</taxon>
        <taxon>Bacilli</taxon>
        <taxon>Lactobacillales</taxon>
        <taxon>Lactobacillaceae</taxon>
        <taxon>Lactobacillus</taxon>
    </lineage>
</organism>
<evidence type="ECO:0000256" key="3">
    <source>
        <dbReference type="ARBA" id="ARBA00023125"/>
    </source>
</evidence>
<comment type="similarity">
    <text evidence="1">Belongs to the LysR transcriptional regulatory family.</text>
</comment>
<dbReference type="Gene3D" id="1.10.10.10">
    <property type="entry name" value="Winged helix-like DNA-binding domain superfamily/Winged helix DNA-binding domain"/>
    <property type="match status" value="1"/>
</dbReference>
<evidence type="ECO:0000313" key="6">
    <source>
        <dbReference type="EMBL" id="MBP2058013.1"/>
    </source>
</evidence>
<evidence type="ECO:0000256" key="4">
    <source>
        <dbReference type="ARBA" id="ARBA00023163"/>
    </source>
</evidence>
<evidence type="ECO:0000256" key="2">
    <source>
        <dbReference type="ARBA" id="ARBA00023015"/>
    </source>
</evidence>
<evidence type="ECO:0000259" key="5">
    <source>
        <dbReference type="PROSITE" id="PS50931"/>
    </source>
</evidence>
<dbReference type="SUPFAM" id="SSF53850">
    <property type="entry name" value="Periplasmic binding protein-like II"/>
    <property type="match status" value="1"/>
</dbReference>
<dbReference type="SUPFAM" id="SSF46785">
    <property type="entry name" value="Winged helix' DNA-binding domain"/>
    <property type="match status" value="1"/>
</dbReference>
<accession>A0ABS4MEA0</accession>
<dbReference type="PANTHER" id="PTHR30419:SF28">
    <property type="entry name" value="HTH-TYPE TRANSCRIPTIONAL REGULATOR BSDA"/>
    <property type="match status" value="1"/>
</dbReference>
<keyword evidence="4" id="KW-0804">Transcription</keyword>